<keyword evidence="11" id="KW-0067">ATP-binding</keyword>
<comment type="catalytic activity">
    <reaction evidence="19">
        <text>ATP + H2O + 4 H(+)(in) = ADP + phosphate + 5 H(+)(out)</text>
        <dbReference type="Rhea" id="RHEA:57720"/>
        <dbReference type="ChEBI" id="CHEBI:15377"/>
        <dbReference type="ChEBI" id="CHEBI:15378"/>
        <dbReference type="ChEBI" id="CHEBI:30616"/>
        <dbReference type="ChEBI" id="CHEBI:43474"/>
        <dbReference type="ChEBI" id="CHEBI:456216"/>
        <dbReference type="EC" id="7.1.2.2"/>
    </reaction>
</comment>
<feature type="transmembrane region" description="Helical" evidence="20">
    <location>
        <begin position="12"/>
        <end position="33"/>
    </location>
</feature>
<gene>
    <name evidence="22" type="primary">atp8</name>
</gene>
<organism evidence="22">
    <name type="scientific">prasinophyte sp. MBIC10622</name>
    <dbReference type="NCBI Taxonomy" id="156113"/>
    <lineage>
        <taxon>Eukaryota</taxon>
        <taxon>Viridiplantae</taxon>
        <taxon>Chlorophyta</taxon>
    </lineage>
</organism>
<evidence type="ECO:0000256" key="4">
    <source>
        <dbReference type="ARBA" id="ARBA00011648"/>
    </source>
</evidence>
<evidence type="ECO:0000256" key="10">
    <source>
        <dbReference type="ARBA" id="ARBA00022781"/>
    </source>
</evidence>
<evidence type="ECO:0000256" key="2">
    <source>
        <dbReference type="ARBA" id="ARBA00004304"/>
    </source>
</evidence>
<evidence type="ECO:0000256" key="18">
    <source>
        <dbReference type="ARBA" id="ARBA00030649"/>
    </source>
</evidence>
<evidence type="ECO:0000256" key="6">
    <source>
        <dbReference type="ARBA" id="ARBA00022448"/>
    </source>
</evidence>
<name>A0A650AL02_9CHLO</name>
<sequence length="160" mass="17915">MPQLDTVTYFSQFFWMCVCYLGFYVVLMTYFLPRIGRLLKLRRRKSQTSTDAFASTTAETDQVREAYDGLLIEGLREARNSLQQAYEASETWAHSVVAEAYKGPLASMNTAYLGRIGAAKIQQEVVLQDLRAVTSPRPHHGAASAYEALFNAHLLKALAA</sequence>
<protein>
    <recommendedName>
        <fullName evidence="5">H(+)-transporting two-sector ATPase</fullName>
        <ecNumber evidence="5">7.1.2.2</ecNumber>
    </recommendedName>
    <alternativeName>
        <fullName evidence="18">Mitochondrial protein YMF19</fullName>
    </alternativeName>
</protein>
<keyword evidence="14" id="KW-0406">Ion transport</keyword>
<dbReference type="GO" id="GO:0006754">
    <property type="term" value="P:ATP biosynthetic process"/>
    <property type="evidence" value="ECO:0007669"/>
    <property type="project" value="UniProtKB-KW"/>
</dbReference>
<keyword evidence="17" id="KW-0066">ATP synthesis</keyword>
<dbReference type="AlphaFoldDB" id="A0A650AL02"/>
<proteinExistence type="inferred from homology"/>
<dbReference type="InterPro" id="IPR044975">
    <property type="entry name" value="YMF19-like"/>
</dbReference>
<evidence type="ECO:0000256" key="16">
    <source>
        <dbReference type="ARBA" id="ARBA00023136"/>
    </source>
</evidence>
<comment type="subcellular location">
    <subcellularLocation>
        <location evidence="2">Mitochondrion membrane</location>
        <topology evidence="2">Single-pass membrane protein</topology>
    </subcellularLocation>
</comment>
<dbReference type="GO" id="GO:0005524">
    <property type="term" value="F:ATP binding"/>
    <property type="evidence" value="ECO:0007669"/>
    <property type="project" value="UniProtKB-KW"/>
</dbReference>
<keyword evidence="6" id="KW-0813">Transport</keyword>
<dbReference type="EMBL" id="MN662311">
    <property type="protein sequence ID" value="QGN73936.1"/>
    <property type="molecule type" value="Genomic_DNA"/>
</dbReference>
<keyword evidence="9" id="KW-0547">Nucleotide-binding</keyword>
<comment type="similarity">
    <text evidence="3">Belongs to the ATPase protein YMF19 family.</text>
</comment>
<evidence type="ECO:0000256" key="5">
    <source>
        <dbReference type="ARBA" id="ARBA00012473"/>
    </source>
</evidence>
<comment type="subunit">
    <text evidence="4">F-type ATPases have 2 components, CF(1) - the catalytic core - and CF(0) - the membrane proton channel. CF(1) has five subunits: alpha(3), beta(3), gamma(1), delta(1), epsilon(1). CF(0) has three main subunits: a, b and c.</text>
</comment>
<evidence type="ECO:0000259" key="21">
    <source>
        <dbReference type="Pfam" id="PF02326"/>
    </source>
</evidence>
<accession>A0A650AL02</accession>
<reference evidence="22" key="1">
    <citation type="submission" date="2019-11" db="EMBL/GenBank/DDBJ databases">
        <title>Complete mitogenomes of the marine picoplanktonic green algae Prasinoderma sp. MBIC 10622 and Prasinococcus capsulatus CCMP 1194 (Palmophyllophyceae).</title>
        <authorList>
            <person name="Turmel M."/>
            <person name="Otis C."/>
            <person name="Lemieux C."/>
        </authorList>
    </citation>
    <scope>NUCLEOTIDE SEQUENCE</scope>
</reference>
<evidence type="ECO:0000256" key="19">
    <source>
        <dbReference type="ARBA" id="ARBA00048383"/>
    </source>
</evidence>
<dbReference type="PANTHER" id="PTHR36816:SF1">
    <property type="entry name" value="ATP SYNTHASE PROTEIN YMF19"/>
    <property type="match status" value="1"/>
</dbReference>
<evidence type="ECO:0000313" key="22">
    <source>
        <dbReference type="EMBL" id="QGN73936.1"/>
    </source>
</evidence>
<evidence type="ECO:0000256" key="3">
    <source>
        <dbReference type="ARBA" id="ARBA00010946"/>
    </source>
</evidence>
<evidence type="ECO:0000256" key="20">
    <source>
        <dbReference type="SAM" id="Phobius"/>
    </source>
</evidence>
<evidence type="ECO:0000256" key="14">
    <source>
        <dbReference type="ARBA" id="ARBA00023065"/>
    </source>
</evidence>
<dbReference type="PANTHER" id="PTHR36816">
    <property type="entry name" value="ATP SYNTHASE PROTEIN YMF19"/>
    <property type="match status" value="1"/>
</dbReference>
<evidence type="ECO:0000256" key="17">
    <source>
        <dbReference type="ARBA" id="ARBA00023310"/>
    </source>
</evidence>
<evidence type="ECO:0000256" key="9">
    <source>
        <dbReference type="ARBA" id="ARBA00022741"/>
    </source>
</evidence>
<keyword evidence="7" id="KW-0138">CF(0)</keyword>
<evidence type="ECO:0000256" key="7">
    <source>
        <dbReference type="ARBA" id="ARBA00022547"/>
    </source>
</evidence>
<keyword evidence="8 20" id="KW-0812">Transmembrane</keyword>
<dbReference type="GO" id="GO:0031966">
    <property type="term" value="C:mitochondrial membrane"/>
    <property type="evidence" value="ECO:0007669"/>
    <property type="project" value="UniProtKB-SubCell"/>
</dbReference>
<evidence type="ECO:0000256" key="1">
    <source>
        <dbReference type="ARBA" id="ARBA00003096"/>
    </source>
</evidence>
<evidence type="ECO:0000256" key="8">
    <source>
        <dbReference type="ARBA" id="ARBA00022692"/>
    </source>
</evidence>
<keyword evidence="15 22" id="KW-0496">Mitochondrion</keyword>
<dbReference type="GO" id="GO:0045259">
    <property type="term" value="C:proton-transporting ATP synthase complex"/>
    <property type="evidence" value="ECO:0007669"/>
    <property type="project" value="UniProtKB-KW"/>
</dbReference>
<geneLocation type="mitochondrion" evidence="22"/>
<dbReference type="InterPro" id="IPR003319">
    <property type="entry name" value="YMF19-like_N"/>
</dbReference>
<feature type="domain" description="ATP synthase YMF19-like N-terminal" evidence="21">
    <location>
        <begin position="2"/>
        <end position="82"/>
    </location>
</feature>
<keyword evidence="12" id="KW-1278">Translocase</keyword>
<evidence type="ECO:0000256" key="11">
    <source>
        <dbReference type="ARBA" id="ARBA00022840"/>
    </source>
</evidence>
<keyword evidence="16 20" id="KW-0472">Membrane</keyword>
<dbReference type="EC" id="7.1.2.2" evidence="5"/>
<evidence type="ECO:0000256" key="12">
    <source>
        <dbReference type="ARBA" id="ARBA00022967"/>
    </source>
</evidence>
<dbReference type="Pfam" id="PF02326">
    <property type="entry name" value="YMF19"/>
    <property type="match status" value="1"/>
</dbReference>
<comment type="function">
    <text evidence="1">This is one of the chains of the nonenzymatic component (CF(0) subunit) of the mitochondrial ATPase complex.</text>
</comment>
<dbReference type="GO" id="GO:1902600">
    <property type="term" value="P:proton transmembrane transport"/>
    <property type="evidence" value="ECO:0007669"/>
    <property type="project" value="UniProtKB-KW"/>
</dbReference>
<evidence type="ECO:0000256" key="15">
    <source>
        <dbReference type="ARBA" id="ARBA00023128"/>
    </source>
</evidence>
<keyword evidence="13 20" id="KW-1133">Transmembrane helix</keyword>
<keyword evidence="10" id="KW-0375">Hydrogen ion transport</keyword>
<evidence type="ECO:0000256" key="13">
    <source>
        <dbReference type="ARBA" id="ARBA00022989"/>
    </source>
</evidence>